<dbReference type="EMBL" id="BMAU01021353">
    <property type="protein sequence ID" value="GFY19604.1"/>
    <property type="molecule type" value="Genomic_DNA"/>
</dbReference>
<dbReference type="AlphaFoldDB" id="A0A8X6STA9"/>
<protein>
    <submittedName>
        <fullName evidence="1">Uncharacterized protein</fullName>
    </submittedName>
</protein>
<evidence type="ECO:0000313" key="1">
    <source>
        <dbReference type="EMBL" id="GFY19604.1"/>
    </source>
</evidence>
<organism evidence="1 2">
    <name type="scientific">Trichonephila clavipes</name>
    <name type="common">Golden silk orbweaver</name>
    <name type="synonym">Nephila clavipes</name>
    <dbReference type="NCBI Taxonomy" id="2585209"/>
    <lineage>
        <taxon>Eukaryota</taxon>
        <taxon>Metazoa</taxon>
        <taxon>Ecdysozoa</taxon>
        <taxon>Arthropoda</taxon>
        <taxon>Chelicerata</taxon>
        <taxon>Arachnida</taxon>
        <taxon>Araneae</taxon>
        <taxon>Araneomorphae</taxon>
        <taxon>Entelegynae</taxon>
        <taxon>Araneoidea</taxon>
        <taxon>Nephilidae</taxon>
        <taxon>Trichonephila</taxon>
    </lineage>
</organism>
<comment type="caution">
    <text evidence="1">The sequence shown here is derived from an EMBL/GenBank/DDBJ whole genome shotgun (WGS) entry which is preliminary data.</text>
</comment>
<gene>
    <name evidence="1" type="primary">X975_05742</name>
    <name evidence="1" type="ORF">TNCV_4647761</name>
</gene>
<reference evidence="1" key="1">
    <citation type="submission" date="2020-08" db="EMBL/GenBank/DDBJ databases">
        <title>Multicomponent nature underlies the extraordinary mechanical properties of spider dragline silk.</title>
        <authorList>
            <person name="Kono N."/>
            <person name="Nakamura H."/>
            <person name="Mori M."/>
            <person name="Yoshida Y."/>
            <person name="Ohtoshi R."/>
            <person name="Malay A.D."/>
            <person name="Moran D.A.P."/>
            <person name="Tomita M."/>
            <person name="Numata K."/>
            <person name="Arakawa K."/>
        </authorList>
    </citation>
    <scope>NUCLEOTIDE SEQUENCE</scope>
</reference>
<accession>A0A8X6STA9</accession>
<proteinExistence type="predicted"/>
<keyword evidence="2" id="KW-1185">Reference proteome</keyword>
<name>A0A8X6STA9_TRICX</name>
<evidence type="ECO:0000313" key="2">
    <source>
        <dbReference type="Proteomes" id="UP000887159"/>
    </source>
</evidence>
<sequence length="155" mass="17230">MPNSPFQMIPDMLDWRQIWGYGNGTPYHHTSCGSSLSLQNKGRIEAFTTGPPHTNTIVFTAEIESGFVAKDDLIPFHCSTVSSCAARLQRRRRWLGVKGSTRNGRRDPKCPSARCLRLVREDTGVPNEGATCAWVAADEAIGCTRAFLAMWRSSR</sequence>
<dbReference type="Proteomes" id="UP000887159">
    <property type="component" value="Unassembled WGS sequence"/>
</dbReference>